<protein>
    <submittedName>
        <fullName evidence="1">DUF1934 domain-containing protein</fullName>
    </submittedName>
</protein>
<dbReference type="Proteomes" id="UP001335737">
    <property type="component" value="Unassembled WGS sequence"/>
</dbReference>
<reference evidence="1 2" key="1">
    <citation type="journal article" date="2024" name="Int. J. Syst. Evol. Microbiol.">
        <title>Virgibacillus tibetensis sp. nov., isolated from salt lake on the Tibetan Plateau of China.</title>
        <authorList>
            <person name="Phurbu D."/>
            <person name="Liu Z.-X."/>
            <person name="Wang R."/>
            <person name="Zheng Y.-Y."/>
            <person name="Liu H.-C."/>
            <person name="Zhou Y.-G."/>
            <person name="Yu Y.-J."/>
            <person name="Li A.-H."/>
        </authorList>
    </citation>
    <scope>NUCLEOTIDE SEQUENCE [LARGE SCALE GENOMIC DNA]</scope>
    <source>
        <strain evidence="1 2">C22-A2</strain>
    </source>
</reference>
<organism evidence="1 2">
    <name type="scientific">Virgibacillus tibetensis</name>
    <dbReference type="NCBI Taxonomy" id="3042313"/>
    <lineage>
        <taxon>Bacteria</taxon>
        <taxon>Bacillati</taxon>
        <taxon>Bacillota</taxon>
        <taxon>Bacilli</taxon>
        <taxon>Bacillales</taxon>
        <taxon>Bacillaceae</taxon>
        <taxon>Virgibacillus</taxon>
    </lineage>
</organism>
<name>A0ABU6KGZ0_9BACI</name>
<dbReference type="Gene3D" id="2.40.128.20">
    <property type="match status" value="1"/>
</dbReference>
<accession>A0ABU6KGZ0</accession>
<comment type="caution">
    <text evidence="1">The sequence shown here is derived from an EMBL/GenBank/DDBJ whole genome shotgun (WGS) entry which is preliminary data.</text>
</comment>
<dbReference type="EMBL" id="JARZFX010000006">
    <property type="protein sequence ID" value="MEC5424430.1"/>
    <property type="molecule type" value="Genomic_DNA"/>
</dbReference>
<keyword evidence="2" id="KW-1185">Reference proteome</keyword>
<dbReference type="SUPFAM" id="SSF50814">
    <property type="entry name" value="Lipocalins"/>
    <property type="match status" value="1"/>
</dbReference>
<dbReference type="InterPro" id="IPR015231">
    <property type="entry name" value="DUF1934"/>
</dbReference>
<evidence type="ECO:0000313" key="1">
    <source>
        <dbReference type="EMBL" id="MEC5424430.1"/>
    </source>
</evidence>
<sequence>MGSEQIKIRIELSTTIDDNGQMEYNNMKHSGNFYKKNNLDVLTFEEEAEDKSIVKNLITIQPDKVSIKRSGNVTMNQQFRANHKTENVLQHPHGIIHMETFTDLINYQSVSKTKEGRLTISYTVKLNGQEARRHDMELVYKEEVSQ</sequence>
<dbReference type="InterPro" id="IPR012674">
    <property type="entry name" value="Calycin"/>
</dbReference>
<proteinExistence type="predicted"/>
<gene>
    <name evidence="1" type="ORF">QGM71_13100</name>
</gene>
<evidence type="ECO:0000313" key="2">
    <source>
        <dbReference type="Proteomes" id="UP001335737"/>
    </source>
</evidence>
<dbReference type="Pfam" id="PF09148">
    <property type="entry name" value="DUF1934"/>
    <property type="match status" value="1"/>
</dbReference>
<dbReference type="RefSeq" id="WP_327607997.1">
    <property type="nucleotide sequence ID" value="NZ_JARZFX010000006.1"/>
</dbReference>